<comment type="caution">
    <text evidence="2">The sequence shown here is derived from an EMBL/GenBank/DDBJ whole genome shotgun (WGS) entry which is preliminary data.</text>
</comment>
<dbReference type="OrthoDB" id="8048975at2759"/>
<evidence type="ECO:0000313" key="2">
    <source>
        <dbReference type="EMBL" id="CAB4024780.1"/>
    </source>
</evidence>
<accession>A0A7D9J9N9</accession>
<dbReference type="InterPro" id="IPR006621">
    <property type="entry name" value="Nose-resist-to-fluoxetine_N"/>
</dbReference>
<dbReference type="Pfam" id="PF20146">
    <property type="entry name" value="NRF"/>
    <property type="match status" value="1"/>
</dbReference>
<name>A0A7D9J9N9_PARCT</name>
<protein>
    <recommendedName>
        <fullName evidence="1">Nose resistant-to-fluoxetine protein N-terminal domain-containing protein</fullName>
    </recommendedName>
</protein>
<evidence type="ECO:0000259" key="1">
    <source>
        <dbReference type="Pfam" id="PF20146"/>
    </source>
</evidence>
<organism evidence="2 3">
    <name type="scientific">Paramuricea clavata</name>
    <name type="common">Red gorgonian</name>
    <name type="synonym">Violescent sea-whip</name>
    <dbReference type="NCBI Taxonomy" id="317549"/>
    <lineage>
        <taxon>Eukaryota</taxon>
        <taxon>Metazoa</taxon>
        <taxon>Cnidaria</taxon>
        <taxon>Anthozoa</taxon>
        <taxon>Octocorallia</taxon>
        <taxon>Malacalcyonacea</taxon>
        <taxon>Plexauridae</taxon>
        <taxon>Paramuricea</taxon>
    </lineage>
</organism>
<reference evidence="2" key="1">
    <citation type="submission" date="2020-04" db="EMBL/GenBank/DDBJ databases">
        <authorList>
            <person name="Alioto T."/>
            <person name="Alioto T."/>
            <person name="Gomez Garrido J."/>
        </authorList>
    </citation>
    <scope>NUCLEOTIDE SEQUENCE</scope>
    <source>
        <strain evidence="2">A484AB</strain>
    </source>
</reference>
<sequence length="235" mass="26094">MAQTFSLTLTPSIQRTFLILLNVVFWCYPANGRILHDIHYNTALNNTSLKTCQHIYGNLTLQELARFADASGKPSSGIYGGNTLWYGSYSECQQLPDSRYCLTMFPGISGIDRVTPFTKFLQVKCAEDPEYTATVVITIIFCGLLVGICLLATIMEILKASNNPDNKVEVVENSGHISMDKDANEKTLLLPDATTKVTKDEGKRGTNACIQKTGIINNLKMQCSVPVEFRKYSLF</sequence>
<dbReference type="EMBL" id="CACRXK020013233">
    <property type="protein sequence ID" value="CAB4024780.1"/>
    <property type="molecule type" value="Genomic_DNA"/>
</dbReference>
<proteinExistence type="predicted"/>
<dbReference type="Proteomes" id="UP001152795">
    <property type="component" value="Unassembled WGS sequence"/>
</dbReference>
<gene>
    <name evidence="2" type="ORF">PACLA_8A027298</name>
</gene>
<keyword evidence="3" id="KW-1185">Reference proteome</keyword>
<evidence type="ECO:0000313" key="3">
    <source>
        <dbReference type="Proteomes" id="UP001152795"/>
    </source>
</evidence>
<feature type="domain" description="Nose resistant-to-fluoxetine protein N-terminal" evidence="1">
    <location>
        <begin position="66"/>
        <end position="101"/>
    </location>
</feature>
<dbReference type="AlphaFoldDB" id="A0A7D9J9N9"/>